<proteinExistence type="predicted"/>
<comment type="caution">
    <text evidence="1">The sequence shown here is derived from an EMBL/GenBank/DDBJ whole genome shotgun (WGS) entry which is preliminary data.</text>
</comment>
<keyword evidence="2" id="KW-1185">Reference proteome</keyword>
<gene>
    <name evidence="1" type="ORF">Ahy_A10g049015</name>
</gene>
<evidence type="ECO:0000313" key="1">
    <source>
        <dbReference type="EMBL" id="RYR34256.1"/>
    </source>
</evidence>
<dbReference type="AlphaFoldDB" id="A0A445B6K1"/>
<protein>
    <submittedName>
        <fullName evidence="1">Uncharacterized protein</fullName>
    </submittedName>
</protein>
<organism evidence="1 2">
    <name type="scientific">Arachis hypogaea</name>
    <name type="common">Peanut</name>
    <dbReference type="NCBI Taxonomy" id="3818"/>
    <lineage>
        <taxon>Eukaryota</taxon>
        <taxon>Viridiplantae</taxon>
        <taxon>Streptophyta</taxon>
        <taxon>Embryophyta</taxon>
        <taxon>Tracheophyta</taxon>
        <taxon>Spermatophyta</taxon>
        <taxon>Magnoliopsida</taxon>
        <taxon>eudicotyledons</taxon>
        <taxon>Gunneridae</taxon>
        <taxon>Pentapetalae</taxon>
        <taxon>rosids</taxon>
        <taxon>fabids</taxon>
        <taxon>Fabales</taxon>
        <taxon>Fabaceae</taxon>
        <taxon>Papilionoideae</taxon>
        <taxon>50 kb inversion clade</taxon>
        <taxon>dalbergioids sensu lato</taxon>
        <taxon>Dalbergieae</taxon>
        <taxon>Pterocarpus clade</taxon>
        <taxon>Arachis</taxon>
    </lineage>
</organism>
<reference evidence="1 2" key="1">
    <citation type="submission" date="2019-01" db="EMBL/GenBank/DDBJ databases">
        <title>Sequencing of cultivated peanut Arachis hypogaea provides insights into genome evolution and oil improvement.</title>
        <authorList>
            <person name="Chen X."/>
        </authorList>
    </citation>
    <scope>NUCLEOTIDE SEQUENCE [LARGE SCALE GENOMIC DNA]</scope>
    <source>
        <strain evidence="2">cv. Fuhuasheng</strain>
        <tissue evidence="1">Leaves</tissue>
    </source>
</reference>
<accession>A0A445B6K1</accession>
<evidence type="ECO:0000313" key="2">
    <source>
        <dbReference type="Proteomes" id="UP000289738"/>
    </source>
</evidence>
<name>A0A445B6K1_ARAHY</name>
<dbReference type="EMBL" id="SDMP01000010">
    <property type="protein sequence ID" value="RYR34256.1"/>
    <property type="molecule type" value="Genomic_DNA"/>
</dbReference>
<sequence length="83" mass="9487">MFVHAKEVEADFESAKGDPVMTTNLKQFERSAAENYTRAIFYLFVPIPDRACAMRVVDSKDNGSYFIYTISRYGTPRRIGVLL</sequence>
<dbReference type="Proteomes" id="UP000289738">
    <property type="component" value="Chromosome A10"/>
</dbReference>